<dbReference type="GeneID" id="95495791"/>
<reference evidence="2" key="1">
    <citation type="submission" date="2022-10" db="EMBL/GenBank/DDBJ databases">
        <title>The complete genomes of actinobacterial strains from the NBC collection.</title>
        <authorList>
            <person name="Joergensen T.S."/>
            <person name="Alvarez Arevalo M."/>
            <person name="Sterndorff E.B."/>
            <person name="Faurdal D."/>
            <person name="Vuksanovic O."/>
            <person name="Mourched A.-S."/>
            <person name="Charusanti P."/>
            <person name="Shaw S."/>
            <person name="Blin K."/>
            <person name="Weber T."/>
        </authorList>
    </citation>
    <scope>NUCLEOTIDE SEQUENCE</scope>
    <source>
        <strain evidence="2">NBC_00303</strain>
    </source>
</reference>
<dbReference type="RefSeq" id="WP_328738864.1">
    <property type="nucleotide sequence ID" value="NZ_CP108036.1"/>
</dbReference>
<dbReference type="Gene3D" id="3.40.50.300">
    <property type="entry name" value="P-loop containing nucleotide triphosphate hydrolases"/>
    <property type="match status" value="1"/>
</dbReference>
<dbReference type="Proteomes" id="UP001432312">
    <property type="component" value="Chromosome"/>
</dbReference>
<protein>
    <recommendedName>
        <fullName evidence="1">NACHT N-terminal Helical domain-containing protein</fullName>
    </recommendedName>
</protein>
<dbReference type="SUPFAM" id="SSF52540">
    <property type="entry name" value="P-loop containing nucleoside triphosphate hydrolases"/>
    <property type="match status" value="1"/>
</dbReference>
<dbReference type="InterPro" id="IPR027417">
    <property type="entry name" value="P-loop_NTPase"/>
</dbReference>
<dbReference type="Pfam" id="PF22738">
    <property type="entry name" value="NNH7"/>
    <property type="match status" value="1"/>
</dbReference>
<sequence>MQVTAYADEGFPECGERGCRMGDASGAVADFCATLRRIVRGCGVSQSELARVLNRSDSAVSMLLNGQRARAPHMDDVLAIVNHCRVRAGGHPPPGLALDPEFWRKRLAELQATEEGRRRQGPRHAQERLPIGLPEAVPFDFESAVEVLVGHRDGFKGLAAQILEPLNLIGAGPCELPGLFEGFGTRVRACSGTVRTALLCAADLVLLVSSFCDAVGRLGAVRDAEASLQSDLQTQVLEELGRVALGSTRVQAPAELRADIASAYAASADIMAFGGFIGASHDELAQLALRHYEAVHAKVTWDCPELRLTSETYDPDEETERTQATADRVGLIELGLVLAEFAQADSPTTRQRELLRAPIAAADGSGPAIPSLAAGYVNPAFRVAGRSADWRLSADTWWEGLPLREDIAGFLAAHLLTHQATQTPLLVLGHPGSGKSLLMKLLAARMPQSEFSCLHVELRHVPAELDLQEQLEWSLFRSTGRREPWPDALPSGETVRVVLLDGLDELIQAGAGRLDMRRQWQYLKSIEQLQQREYELGRPVVFIVTSRTVVADQVLTPAAATVLRLEPFDDARIICWLEVWHATNRRYFARHEVEPLTWDVVQPYRELARHSLLLLMLALYDATGNPLRSLGGLDIRRVDLYERLLMEFVRRQVVKHSDPLPPSVEAEAVEQELGRLGVIAIGMFNRRRQSLTADEADRDLGGLLGESGSALLFGRFFFVHEAQAVVAEERLRSYEFLHATFGEYLVARLVCAELGRIRVEAERAATTGCDDSVLRALMSFVPLSDRTHVLDTLRELAGPSGPRWHRGLPGLLRTLFHKDDRTGDGPSGLTYSPGDRRRTERDAVYEANLLLLALVVEDGFRASDFLTVPDPVDRWRRCAQFWRSQFGEASWGSFARTVALQRAATDAVGAGTAGTPVTTTDLWISLQGPSELTDDVSWILQSGVLGPAAYHDPRGVDATALTRRLSLLCDTDVQHVLHALAPLLRTLPNTLRTYRVDEGQRTVSGTHALLGLLCRDTDRPLAAHYAEVLDVLRHLPGGERPPVADLLVRHLVHDADRLPEETVRALLVEVIRPGGAADGAPWAGLWPVLEEYVVRGLAGLDPGREDAEAQFKALVGALRGYAALFRGPQERLEHLLREAGSTRVWAEGEWGPGTVALEQGRALLDALPVGERDPRLVIGLLRLAEELGQQGWLGTHAEPLLLTLRTADVLRMRASDTDFLRPVVRDAGLQHAFTTILEIWRGPTGRS</sequence>
<organism evidence="2 3">
    <name type="scientific">Streptomyces erythrochromogenes</name>
    <dbReference type="NCBI Taxonomy" id="285574"/>
    <lineage>
        <taxon>Bacteria</taxon>
        <taxon>Bacillati</taxon>
        <taxon>Actinomycetota</taxon>
        <taxon>Actinomycetes</taxon>
        <taxon>Kitasatosporales</taxon>
        <taxon>Streptomycetaceae</taxon>
        <taxon>Streptomyces</taxon>
    </lineage>
</organism>
<proteinExistence type="predicted"/>
<evidence type="ECO:0000259" key="1">
    <source>
        <dbReference type="Pfam" id="PF22738"/>
    </source>
</evidence>
<evidence type="ECO:0000313" key="3">
    <source>
        <dbReference type="Proteomes" id="UP001432312"/>
    </source>
</evidence>
<dbReference type="InterPro" id="IPR054567">
    <property type="entry name" value="NNH7"/>
</dbReference>
<accession>A0ABZ1Q6I0</accession>
<dbReference type="EMBL" id="CP108036">
    <property type="protein sequence ID" value="WUN78282.1"/>
    <property type="molecule type" value="Genomic_DNA"/>
</dbReference>
<dbReference type="InterPro" id="IPR010982">
    <property type="entry name" value="Lambda_DNA-bd_dom_sf"/>
</dbReference>
<name>A0ABZ1Q6I0_9ACTN</name>
<keyword evidence="3" id="KW-1185">Reference proteome</keyword>
<feature type="domain" description="NACHT N-terminal Helical" evidence="1">
    <location>
        <begin position="179"/>
        <end position="312"/>
    </location>
</feature>
<evidence type="ECO:0000313" key="2">
    <source>
        <dbReference type="EMBL" id="WUN78282.1"/>
    </source>
</evidence>
<gene>
    <name evidence="2" type="ORF">OHA91_07110</name>
</gene>
<dbReference type="SUPFAM" id="SSF47413">
    <property type="entry name" value="lambda repressor-like DNA-binding domains"/>
    <property type="match status" value="1"/>
</dbReference>